<dbReference type="EMBL" id="CP139779">
    <property type="protein sequence ID" value="WQB68866.1"/>
    <property type="molecule type" value="Genomic_DNA"/>
</dbReference>
<keyword evidence="3 6" id="KW-0812">Transmembrane</keyword>
<feature type="transmembrane region" description="Helical" evidence="6">
    <location>
        <begin position="412"/>
        <end position="437"/>
    </location>
</feature>
<feature type="domain" description="Metallo-beta-lactamase" evidence="7">
    <location>
        <begin position="553"/>
        <end position="743"/>
    </location>
</feature>
<reference evidence="8 9" key="1">
    <citation type="submission" date="2023-06" db="EMBL/GenBank/DDBJ databases">
        <title>Rock-solubilizing bacteria, Microbacterium invictum, promotes re-establishment of vegetation in rocky wasteland by accelerating rock bio-weathering and reshaping soil bacterial community.</title>
        <authorList>
            <person name="Liu C."/>
        </authorList>
    </citation>
    <scope>NUCLEOTIDE SEQUENCE [LARGE SCALE GENOMIC DNA]</scope>
    <source>
        <strain evidence="8 9">X-18</strain>
    </source>
</reference>
<protein>
    <submittedName>
        <fullName evidence="8">ComEC/Rec2 family competence protein</fullName>
    </submittedName>
</protein>
<evidence type="ECO:0000313" key="9">
    <source>
        <dbReference type="Proteomes" id="UP001324533"/>
    </source>
</evidence>
<evidence type="ECO:0000256" key="1">
    <source>
        <dbReference type="ARBA" id="ARBA00004651"/>
    </source>
</evidence>
<comment type="subcellular location">
    <subcellularLocation>
        <location evidence="1">Cell membrane</location>
        <topology evidence="1">Multi-pass membrane protein</topology>
    </subcellularLocation>
</comment>
<evidence type="ECO:0000256" key="2">
    <source>
        <dbReference type="ARBA" id="ARBA00022475"/>
    </source>
</evidence>
<dbReference type="Proteomes" id="UP001324533">
    <property type="component" value="Chromosome"/>
</dbReference>
<evidence type="ECO:0000313" key="8">
    <source>
        <dbReference type="EMBL" id="WQB68866.1"/>
    </source>
</evidence>
<dbReference type="InterPro" id="IPR036866">
    <property type="entry name" value="RibonucZ/Hydroxyglut_hydro"/>
</dbReference>
<keyword evidence="5 6" id="KW-0472">Membrane</keyword>
<keyword evidence="9" id="KW-1185">Reference proteome</keyword>
<dbReference type="InterPro" id="IPR001279">
    <property type="entry name" value="Metallo-B-lactamas"/>
</dbReference>
<name>A0ABZ0V843_9MICO</name>
<dbReference type="InterPro" id="IPR035681">
    <property type="entry name" value="ComA-like_MBL"/>
</dbReference>
<dbReference type="PANTHER" id="PTHR30619">
    <property type="entry name" value="DNA INTERNALIZATION/COMPETENCE PROTEIN COMEC/REC2"/>
    <property type="match status" value="1"/>
</dbReference>
<proteinExistence type="predicted"/>
<feature type="transmembrane region" description="Helical" evidence="6">
    <location>
        <begin position="509"/>
        <end position="531"/>
    </location>
</feature>
<dbReference type="PANTHER" id="PTHR30619:SF1">
    <property type="entry name" value="RECOMBINATION PROTEIN 2"/>
    <property type="match status" value="1"/>
</dbReference>
<evidence type="ECO:0000256" key="6">
    <source>
        <dbReference type="SAM" id="Phobius"/>
    </source>
</evidence>
<gene>
    <name evidence="8" type="ORF">T9R20_09035</name>
</gene>
<feature type="transmembrane region" description="Helical" evidence="6">
    <location>
        <begin position="333"/>
        <end position="350"/>
    </location>
</feature>
<dbReference type="NCBIfam" id="TIGR00360">
    <property type="entry name" value="ComEC_N-term"/>
    <property type="match status" value="1"/>
</dbReference>
<keyword evidence="2" id="KW-1003">Cell membrane</keyword>
<feature type="transmembrane region" description="Helical" evidence="6">
    <location>
        <begin position="356"/>
        <end position="374"/>
    </location>
</feature>
<organism evidence="8 9">
    <name type="scientific">Microbacterium invictum</name>
    <dbReference type="NCBI Taxonomy" id="515415"/>
    <lineage>
        <taxon>Bacteria</taxon>
        <taxon>Bacillati</taxon>
        <taxon>Actinomycetota</taxon>
        <taxon>Actinomycetes</taxon>
        <taxon>Micrococcales</taxon>
        <taxon>Microbacteriaceae</taxon>
        <taxon>Microbacterium</taxon>
    </lineage>
</organism>
<feature type="transmembrane region" description="Helical" evidence="6">
    <location>
        <begin position="449"/>
        <end position="470"/>
    </location>
</feature>
<evidence type="ECO:0000259" key="7">
    <source>
        <dbReference type="SMART" id="SM00849"/>
    </source>
</evidence>
<sequence length="802" mass="80838">MTVSRWPEAIRRSRMPAAAVLVWIAATLATLRPQAAPALAGLLWAATVVILSVGGVVAARAHPARARRRGRLWLAALVLGVSAGAVASTTVALAAPSALQAQERIGSGRSVAAEVIVTGKVERRGLSDWAFDAVAVSLGTGGVDAETGTVPVSVIIGDAERGSETRLDVGARIGITAIAGPPLPGDRAALVLRVSSDPVMIQPATGALAAASDLRAGLVAAVDGLPDPGRTLIPGLAVGDTRLVTEELETAMISSSLSHLTAVSGANCALVVGVAYLLAAAIGLRRGARTLAALITLGGFVLLVTPEPSVVRAGVMAAVAMIAVLLGRSGIGLAVLSLAVLVLLALDPWLSTSLGFALSVVATASLLVLAPPLAAGLQRALPAPLALLLSVPIAAQIACGPLLVLVEPTVPVYGVVANVLAAPAAPVATVVGLVVCLTPMAPLLQSGAAALAWIPAAWIAGVAETASALPGAQSPWIGGVGGLLTLATAGGAVWILVACGPRRRGSVRLLRLASGLVLAVVIGIVAGTTALRTVAGPLTLPGAWSVVACDVGQGDAVLVRSAGAVALVDTGPDPDAVRSCLDRVGVERIDLLVLTHFDTDHTGGVDAVVGRVDTVIHGPLDGSAAERVRADLLAGGATVREVHQGMSGRLGDAVWRTLWPRPDSPAFPPGNDASVVIDLVGPDLPRVVLLGDLSAAPQRALIADDVLSDAYDVVKIAHHGSADQHLPLYDGIDPAAALITVGRGNAFGHPRSEILSALAAIGTAVARTDEDGLIALWLDHGRLRIFRDDRRDESHGTVGGGG</sequence>
<feature type="transmembrane region" description="Helical" evidence="6">
    <location>
        <begin position="43"/>
        <end position="61"/>
    </location>
</feature>
<feature type="transmembrane region" description="Helical" evidence="6">
    <location>
        <begin position="476"/>
        <end position="497"/>
    </location>
</feature>
<dbReference type="InterPro" id="IPR052159">
    <property type="entry name" value="Competence_DNA_uptake"/>
</dbReference>
<dbReference type="Pfam" id="PF00753">
    <property type="entry name" value="Lactamase_B"/>
    <property type="match status" value="1"/>
</dbReference>
<dbReference type="Gene3D" id="3.60.15.10">
    <property type="entry name" value="Ribonuclease Z/Hydroxyacylglutathione hydrolase-like"/>
    <property type="match status" value="1"/>
</dbReference>
<feature type="transmembrane region" description="Helical" evidence="6">
    <location>
        <begin position="73"/>
        <end position="95"/>
    </location>
</feature>
<dbReference type="RefSeq" id="WP_322408986.1">
    <property type="nucleotide sequence ID" value="NZ_CP139779.1"/>
</dbReference>
<feature type="transmembrane region" description="Helical" evidence="6">
    <location>
        <begin position="386"/>
        <end position="406"/>
    </location>
</feature>
<dbReference type="InterPro" id="IPR004477">
    <property type="entry name" value="ComEC_N"/>
</dbReference>
<dbReference type="CDD" id="cd07731">
    <property type="entry name" value="ComA-like_MBL-fold"/>
    <property type="match status" value="1"/>
</dbReference>
<feature type="transmembrane region" description="Helical" evidence="6">
    <location>
        <begin position="260"/>
        <end position="280"/>
    </location>
</feature>
<dbReference type="Pfam" id="PF03772">
    <property type="entry name" value="Competence"/>
    <property type="match status" value="1"/>
</dbReference>
<keyword evidence="4 6" id="KW-1133">Transmembrane helix</keyword>
<evidence type="ECO:0000256" key="3">
    <source>
        <dbReference type="ARBA" id="ARBA00022692"/>
    </source>
</evidence>
<dbReference type="SMART" id="SM00849">
    <property type="entry name" value="Lactamase_B"/>
    <property type="match status" value="1"/>
</dbReference>
<dbReference type="SUPFAM" id="SSF56281">
    <property type="entry name" value="Metallo-hydrolase/oxidoreductase"/>
    <property type="match status" value="1"/>
</dbReference>
<evidence type="ECO:0000256" key="5">
    <source>
        <dbReference type="ARBA" id="ARBA00023136"/>
    </source>
</evidence>
<evidence type="ECO:0000256" key="4">
    <source>
        <dbReference type="ARBA" id="ARBA00022989"/>
    </source>
</evidence>
<accession>A0ABZ0V843</accession>